<evidence type="ECO:0000256" key="7">
    <source>
        <dbReference type="PROSITE-ProRule" id="PRU00169"/>
    </source>
</evidence>
<dbReference type="InterPro" id="IPR058031">
    <property type="entry name" value="AAA_lid_NorR"/>
</dbReference>
<dbReference type="InterPro" id="IPR003593">
    <property type="entry name" value="AAA+_ATPase"/>
</dbReference>
<dbReference type="GO" id="GO:0006355">
    <property type="term" value="P:regulation of DNA-templated transcription"/>
    <property type="evidence" value="ECO:0007669"/>
    <property type="project" value="InterPro"/>
</dbReference>
<dbReference type="GO" id="GO:0000160">
    <property type="term" value="P:phosphorelay signal transduction system"/>
    <property type="evidence" value="ECO:0007669"/>
    <property type="project" value="InterPro"/>
</dbReference>
<dbReference type="Pfam" id="PF25601">
    <property type="entry name" value="AAA_lid_14"/>
    <property type="match status" value="1"/>
</dbReference>
<dbReference type="Gene3D" id="1.10.10.60">
    <property type="entry name" value="Homeodomain-like"/>
    <property type="match status" value="1"/>
</dbReference>
<evidence type="ECO:0000259" key="9">
    <source>
        <dbReference type="PROSITE" id="PS50110"/>
    </source>
</evidence>
<comment type="caution">
    <text evidence="10">The sequence shown here is derived from an EMBL/GenBank/DDBJ whole genome shotgun (WGS) entry which is preliminary data.</text>
</comment>
<name>A0A8G2CC35_9BACT</name>
<evidence type="ECO:0000259" key="8">
    <source>
        <dbReference type="PROSITE" id="PS50045"/>
    </source>
</evidence>
<dbReference type="InterPro" id="IPR001789">
    <property type="entry name" value="Sig_transdc_resp-reg_receiver"/>
</dbReference>
<dbReference type="InterPro" id="IPR009057">
    <property type="entry name" value="Homeodomain-like_sf"/>
</dbReference>
<evidence type="ECO:0000256" key="2">
    <source>
        <dbReference type="ARBA" id="ARBA00022840"/>
    </source>
</evidence>
<dbReference type="CDD" id="cd00009">
    <property type="entry name" value="AAA"/>
    <property type="match status" value="1"/>
</dbReference>
<dbReference type="PROSITE" id="PS00688">
    <property type="entry name" value="SIGMA54_INTERACT_3"/>
    <property type="match status" value="1"/>
</dbReference>
<dbReference type="AlphaFoldDB" id="A0A8G2CC35"/>
<dbReference type="InterPro" id="IPR011006">
    <property type="entry name" value="CheY-like_superfamily"/>
</dbReference>
<dbReference type="Pfam" id="PF02954">
    <property type="entry name" value="HTH_8"/>
    <property type="match status" value="1"/>
</dbReference>
<dbReference type="GO" id="GO:0005524">
    <property type="term" value="F:ATP binding"/>
    <property type="evidence" value="ECO:0007669"/>
    <property type="project" value="UniProtKB-KW"/>
</dbReference>
<keyword evidence="2" id="KW-0067">ATP-binding</keyword>
<dbReference type="SUPFAM" id="SSF52540">
    <property type="entry name" value="P-loop containing nucleoside triphosphate hydrolases"/>
    <property type="match status" value="1"/>
</dbReference>
<evidence type="ECO:0000256" key="3">
    <source>
        <dbReference type="ARBA" id="ARBA00023015"/>
    </source>
</evidence>
<dbReference type="GO" id="GO:0043565">
    <property type="term" value="F:sequence-specific DNA binding"/>
    <property type="evidence" value="ECO:0007669"/>
    <property type="project" value="InterPro"/>
</dbReference>
<dbReference type="PANTHER" id="PTHR32071">
    <property type="entry name" value="TRANSCRIPTIONAL REGULATORY PROTEIN"/>
    <property type="match status" value="1"/>
</dbReference>
<keyword evidence="5" id="KW-0010">Activator</keyword>
<dbReference type="InterPro" id="IPR027417">
    <property type="entry name" value="P-loop_NTPase"/>
</dbReference>
<gene>
    <name evidence="10" type="ORF">SAMN05660830_03055</name>
</gene>
<sequence>MSAQVLIVDDDLAHRSMLKILIKGWGYDVAEADDGDVAVEMVRKQSYDSILMDIRMVNMDGITALELIKEYNPSIPILIMTAFSSVDTAVKALKIGAYDYLTKPLDFEVLQLTLERMLDHTRIVSENEELGSCLEPNNMGMVGNSDVIKELRKIIATIAPSDASVLITGESGTGKELVANAIHSASNRAGQKFVAINCAALSENLLESELFGHERGAFTGADRRREGRFVQADGGTLFLDEVGEIPVALQPKLLRALQQGEVQRVGSDTVEKVDVRVITATNRDLPEEVEHGNFREDLYYRLNVIALRVPALRERPSDIPLLAEYFLKKYSNKNRKNIKGLAPQAMDTLIRYAWPGNVRELENVIERAVIMTMGEYISTRELPLSLSVKENEAPIQQAQVSVLTGMSLDELERKAILATLEECEHNKSKTARRLGITRATLHNKLKRYGFE</sequence>
<dbReference type="Pfam" id="PF00158">
    <property type="entry name" value="Sigma54_activat"/>
    <property type="match status" value="1"/>
</dbReference>
<dbReference type="RefSeq" id="WP_020001104.1">
    <property type="nucleotide sequence ID" value="NZ_CP192219.1"/>
</dbReference>
<dbReference type="SMART" id="SM00382">
    <property type="entry name" value="AAA"/>
    <property type="match status" value="1"/>
</dbReference>
<dbReference type="FunFam" id="3.40.50.300:FF:000006">
    <property type="entry name" value="DNA-binding transcriptional regulator NtrC"/>
    <property type="match status" value="1"/>
</dbReference>
<dbReference type="PRINTS" id="PR01590">
    <property type="entry name" value="HTHFIS"/>
</dbReference>
<dbReference type="Proteomes" id="UP000184001">
    <property type="component" value="Unassembled WGS sequence"/>
</dbReference>
<reference evidence="10 11" key="1">
    <citation type="submission" date="2016-11" db="EMBL/GenBank/DDBJ databases">
        <authorList>
            <person name="Varghese N."/>
            <person name="Submissions S."/>
        </authorList>
    </citation>
    <scope>NUCLEOTIDE SEQUENCE [LARGE SCALE GENOMIC DNA]</scope>
    <source>
        <strain evidence="10 11">DSM 17919</strain>
    </source>
</reference>
<dbReference type="InterPro" id="IPR002197">
    <property type="entry name" value="HTH_Fis"/>
</dbReference>
<dbReference type="PROSITE" id="PS50110">
    <property type="entry name" value="RESPONSE_REGULATORY"/>
    <property type="match status" value="1"/>
</dbReference>
<dbReference type="PROSITE" id="PS50045">
    <property type="entry name" value="SIGMA54_INTERACT_4"/>
    <property type="match status" value="1"/>
</dbReference>
<dbReference type="Pfam" id="PF00072">
    <property type="entry name" value="Response_reg"/>
    <property type="match status" value="1"/>
</dbReference>
<dbReference type="InterPro" id="IPR025944">
    <property type="entry name" value="Sigma_54_int_dom_CS"/>
</dbReference>
<feature type="domain" description="Response regulatory" evidence="9">
    <location>
        <begin position="4"/>
        <end position="118"/>
    </location>
</feature>
<evidence type="ECO:0000256" key="4">
    <source>
        <dbReference type="ARBA" id="ARBA00023125"/>
    </source>
</evidence>
<dbReference type="PANTHER" id="PTHR32071:SF117">
    <property type="entry name" value="PTS-DEPENDENT DIHYDROXYACETONE KINASE OPERON REGULATORY PROTEIN-RELATED"/>
    <property type="match status" value="1"/>
</dbReference>
<proteinExistence type="predicted"/>
<keyword evidence="3" id="KW-0805">Transcription regulation</keyword>
<dbReference type="SUPFAM" id="SSF52172">
    <property type="entry name" value="CheY-like"/>
    <property type="match status" value="1"/>
</dbReference>
<organism evidence="10 11">
    <name type="scientific">Halodesulfovibrio aestuarii</name>
    <dbReference type="NCBI Taxonomy" id="126333"/>
    <lineage>
        <taxon>Bacteria</taxon>
        <taxon>Pseudomonadati</taxon>
        <taxon>Thermodesulfobacteriota</taxon>
        <taxon>Desulfovibrionia</taxon>
        <taxon>Desulfovibrionales</taxon>
        <taxon>Desulfovibrionaceae</taxon>
        <taxon>Halodesulfovibrio</taxon>
    </lineage>
</organism>
<dbReference type="PROSITE" id="PS00675">
    <property type="entry name" value="SIGMA54_INTERACT_1"/>
    <property type="match status" value="1"/>
</dbReference>
<keyword evidence="6" id="KW-0804">Transcription</keyword>
<evidence type="ECO:0000256" key="6">
    <source>
        <dbReference type="ARBA" id="ARBA00023163"/>
    </source>
</evidence>
<keyword evidence="4" id="KW-0238">DNA-binding</keyword>
<protein>
    <submittedName>
        <fullName evidence="10">Two-component system, NtrC family, response regulator HydG</fullName>
    </submittedName>
</protein>
<evidence type="ECO:0000313" key="10">
    <source>
        <dbReference type="EMBL" id="SHJ70820.1"/>
    </source>
</evidence>
<evidence type="ECO:0000256" key="5">
    <source>
        <dbReference type="ARBA" id="ARBA00023159"/>
    </source>
</evidence>
<dbReference type="InterPro" id="IPR002078">
    <property type="entry name" value="Sigma_54_int"/>
</dbReference>
<feature type="modified residue" description="4-aspartylphosphate" evidence="7">
    <location>
        <position position="53"/>
    </location>
</feature>
<evidence type="ECO:0000256" key="1">
    <source>
        <dbReference type="ARBA" id="ARBA00022741"/>
    </source>
</evidence>
<dbReference type="SUPFAM" id="SSF46689">
    <property type="entry name" value="Homeodomain-like"/>
    <property type="match status" value="1"/>
</dbReference>
<evidence type="ECO:0000313" key="11">
    <source>
        <dbReference type="Proteomes" id="UP000184001"/>
    </source>
</evidence>
<dbReference type="Gene3D" id="3.40.50.2300">
    <property type="match status" value="1"/>
</dbReference>
<dbReference type="CDD" id="cd00156">
    <property type="entry name" value="REC"/>
    <property type="match status" value="1"/>
</dbReference>
<dbReference type="InterPro" id="IPR025662">
    <property type="entry name" value="Sigma_54_int_dom_ATP-bd_1"/>
</dbReference>
<dbReference type="InterPro" id="IPR025943">
    <property type="entry name" value="Sigma_54_int_dom_ATP-bd_2"/>
</dbReference>
<dbReference type="Gene3D" id="1.10.8.60">
    <property type="match status" value="1"/>
</dbReference>
<accession>A0A8G2CC35</accession>
<feature type="domain" description="Sigma-54 factor interaction" evidence="8">
    <location>
        <begin position="141"/>
        <end position="370"/>
    </location>
</feature>
<dbReference type="Gene3D" id="3.40.50.300">
    <property type="entry name" value="P-loop containing nucleotide triphosphate hydrolases"/>
    <property type="match status" value="1"/>
</dbReference>
<dbReference type="EMBL" id="FQZR01000010">
    <property type="protein sequence ID" value="SHJ70820.1"/>
    <property type="molecule type" value="Genomic_DNA"/>
</dbReference>
<dbReference type="PROSITE" id="PS00676">
    <property type="entry name" value="SIGMA54_INTERACT_2"/>
    <property type="match status" value="1"/>
</dbReference>
<keyword evidence="1" id="KW-0547">Nucleotide-binding</keyword>
<dbReference type="SMART" id="SM00448">
    <property type="entry name" value="REC"/>
    <property type="match status" value="1"/>
</dbReference>
<dbReference type="FunFam" id="1.10.8.60:FF:000014">
    <property type="entry name" value="DNA-binding transcriptional regulator NtrC"/>
    <property type="match status" value="1"/>
</dbReference>
<keyword evidence="7" id="KW-0597">Phosphoprotein</keyword>